<dbReference type="PANTHER" id="PTHR34585">
    <property type="match status" value="1"/>
</dbReference>
<dbReference type="GO" id="GO:0003677">
    <property type="term" value="F:DNA binding"/>
    <property type="evidence" value="ECO:0007669"/>
    <property type="project" value="UniProtKB-KW"/>
</dbReference>
<organism evidence="1 2">
    <name type="scientific">Candidatus Pseudobacter hemicellulosilyticus</name>
    <dbReference type="NCBI Taxonomy" id="3121375"/>
    <lineage>
        <taxon>Bacteria</taxon>
        <taxon>Pseudomonadati</taxon>
        <taxon>Bacteroidota</taxon>
        <taxon>Chitinophagia</taxon>
        <taxon>Chitinophagales</taxon>
        <taxon>Chitinophagaceae</taxon>
        <taxon>Pseudobacter</taxon>
    </lineage>
</organism>
<dbReference type="SUPFAM" id="SSF46955">
    <property type="entry name" value="Putative DNA-binding domain"/>
    <property type="match status" value="1"/>
</dbReference>
<dbReference type="AlphaFoldDB" id="A0AAJ5WWE4"/>
<protein>
    <submittedName>
        <fullName evidence="1">DNA-binding protein</fullName>
    </submittedName>
</protein>
<reference evidence="1" key="1">
    <citation type="submission" date="2023-03" db="EMBL/GenBank/DDBJ databases">
        <title>Andean soil-derived lignocellulolytic bacterial consortium as a source of novel taxa and putative plastic-active enzymes.</title>
        <authorList>
            <person name="Diaz-Garcia L."/>
            <person name="Chuvochina M."/>
            <person name="Feuerriegel G."/>
            <person name="Bunk B."/>
            <person name="Sproer C."/>
            <person name="Streit W.R."/>
            <person name="Rodriguez L.M."/>
            <person name="Overmann J."/>
            <person name="Jimenez D.J."/>
        </authorList>
    </citation>
    <scope>NUCLEOTIDE SEQUENCE</scope>
    <source>
        <strain evidence="1">MAG 7</strain>
    </source>
</reference>
<dbReference type="InterPro" id="IPR009061">
    <property type="entry name" value="DNA-bd_dom_put_sf"/>
</dbReference>
<dbReference type="Proteomes" id="UP001220610">
    <property type="component" value="Chromosome"/>
</dbReference>
<dbReference type="EMBL" id="CP119311">
    <property type="protein sequence ID" value="WEK37808.1"/>
    <property type="molecule type" value="Genomic_DNA"/>
</dbReference>
<evidence type="ECO:0000313" key="1">
    <source>
        <dbReference type="EMBL" id="WEK37808.1"/>
    </source>
</evidence>
<evidence type="ECO:0000313" key="2">
    <source>
        <dbReference type="Proteomes" id="UP001220610"/>
    </source>
</evidence>
<keyword evidence="1" id="KW-0238">DNA-binding</keyword>
<gene>
    <name evidence="1" type="ORF">P0Y53_09870</name>
</gene>
<name>A0AAJ5WWE4_9BACT</name>
<accession>A0AAJ5WWE4</accession>
<proteinExistence type="predicted"/>
<sequence length="106" mass="12695">MREAIGVDRQQPALYPWLTWEDLQRFKVELLAELKVLLETKQQEGAKRWLKSYEVRRLLNMSAGTLQTYRMNGTLPFTKMGGTLYYEYRAIENLLQKQKVVRKIWK</sequence>
<dbReference type="PANTHER" id="PTHR34585:SF22">
    <property type="entry name" value="HELIX-TURN-HELIX DOMAIN-CONTAINING PROTEIN"/>
    <property type="match status" value="1"/>
</dbReference>